<evidence type="ECO:0000256" key="1">
    <source>
        <dbReference type="ARBA" id="ARBA00009437"/>
    </source>
</evidence>
<dbReference type="AlphaFoldDB" id="A0A069PEL8"/>
<accession>A0A069PEL8</accession>
<gene>
    <name evidence="6" type="ORF">BG61_41830</name>
</gene>
<keyword evidence="2" id="KW-0805">Transcription regulation</keyword>
<evidence type="ECO:0000259" key="5">
    <source>
        <dbReference type="PROSITE" id="PS50931"/>
    </source>
</evidence>
<evidence type="ECO:0000256" key="3">
    <source>
        <dbReference type="ARBA" id="ARBA00023125"/>
    </source>
</evidence>
<dbReference type="PANTHER" id="PTHR30537:SF5">
    <property type="entry name" value="HTH-TYPE TRANSCRIPTIONAL ACTIVATOR TTDR-RELATED"/>
    <property type="match status" value="1"/>
</dbReference>
<dbReference type="InterPro" id="IPR000847">
    <property type="entry name" value="LysR_HTH_N"/>
</dbReference>
<keyword evidence="4" id="KW-0804">Transcription</keyword>
<dbReference type="InterPro" id="IPR036390">
    <property type="entry name" value="WH_DNA-bd_sf"/>
</dbReference>
<protein>
    <submittedName>
        <fullName evidence="6">LysR family transcriptional regulator</fullName>
    </submittedName>
</protein>
<dbReference type="InterPro" id="IPR058163">
    <property type="entry name" value="LysR-type_TF_proteobact-type"/>
</dbReference>
<name>A0A069PEL8_9BURK</name>
<dbReference type="SUPFAM" id="SSF53850">
    <property type="entry name" value="Periplasmic binding protein-like II"/>
    <property type="match status" value="1"/>
</dbReference>
<dbReference type="Proteomes" id="UP000027466">
    <property type="component" value="Unassembled WGS sequence"/>
</dbReference>
<evidence type="ECO:0000313" key="6">
    <source>
        <dbReference type="EMBL" id="KDR38249.1"/>
    </source>
</evidence>
<dbReference type="GO" id="GO:0006351">
    <property type="term" value="P:DNA-templated transcription"/>
    <property type="evidence" value="ECO:0007669"/>
    <property type="project" value="TreeGrafter"/>
</dbReference>
<dbReference type="EMBL" id="JFHC01000099">
    <property type="protein sequence ID" value="KDR38249.1"/>
    <property type="molecule type" value="Genomic_DNA"/>
</dbReference>
<dbReference type="PANTHER" id="PTHR30537">
    <property type="entry name" value="HTH-TYPE TRANSCRIPTIONAL REGULATOR"/>
    <property type="match status" value="1"/>
</dbReference>
<reference evidence="6 7" key="1">
    <citation type="submission" date="2014-03" db="EMBL/GenBank/DDBJ databases">
        <title>Draft Genome Sequences of Four Burkholderia Strains.</title>
        <authorList>
            <person name="Liu X.Y."/>
            <person name="Li C.X."/>
            <person name="Xu J.H."/>
        </authorList>
    </citation>
    <scope>NUCLEOTIDE SEQUENCE [LARGE SCALE GENOMIC DNA]</scope>
    <source>
        <strain evidence="6 7">DSM 50014</strain>
    </source>
</reference>
<evidence type="ECO:0000256" key="2">
    <source>
        <dbReference type="ARBA" id="ARBA00023015"/>
    </source>
</evidence>
<keyword evidence="3" id="KW-0238">DNA-binding</keyword>
<feature type="domain" description="HTH lysR-type" evidence="5">
    <location>
        <begin position="1"/>
        <end position="27"/>
    </location>
</feature>
<proteinExistence type="inferred from homology"/>
<sequence>MTLAVSQLEQEVGATLITRMTRRPVFTHEGLALLTNARRIADEWDATLTSLKEDGLLTGPMRVTSTNDFGRVQLRPALDRIQALHPGIHRRLLLSDSTVNLIDEHIDLALRNGSLADSGLHALGLRTLLGSVRHDQWSGSYKPLRNCITFVATTGEGVVIPNSKDMIRCYAQSNIVSGHLRISTRNVTNRDPTNVIVERIADGCSKAPPDAI</sequence>
<dbReference type="InterPro" id="IPR036388">
    <property type="entry name" value="WH-like_DNA-bd_sf"/>
</dbReference>
<dbReference type="GO" id="GO:0003700">
    <property type="term" value="F:DNA-binding transcription factor activity"/>
    <property type="evidence" value="ECO:0007669"/>
    <property type="project" value="InterPro"/>
</dbReference>
<dbReference type="STRING" id="60547.GCA_000751215_00614"/>
<dbReference type="SUPFAM" id="SSF46785">
    <property type="entry name" value="Winged helix' DNA-binding domain"/>
    <property type="match status" value="1"/>
</dbReference>
<dbReference type="GO" id="GO:0043565">
    <property type="term" value="F:sequence-specific DNA binding"/>
    <property type="evidence" value="ECO:0007669"/>
    <property type="project" value="TreeGrafter"/>
</dbReference>
<dbReference type="Pfam" id="PF03466">
    <property type="entry name" value="LysR_substrate"/>
    <property type="match status" value="1"/>
</dbReference>
<dbReference type="Gene3D" id="3.40.190.10">
    <property type="entry name" value="Periplasmic binding protein-like II"/>
    <property type="match status" value="1"/>
</dbReference>
<evidence type="ECO:0000256" key="4">
    <source>
        <dbReference type="ARBA" id="ARBA00023163"/>
    </source>
</evidence>
<dbReference type="PROSITE" id="PS50931">
    <property type="entry name" value="HTH_LYSR"/>
    <property type="match status" value="1"/>
</dbReference>
<comment type="caution">
    <text evidence="6">The sequence shown here is derived from an EMBL/GenBank/DDBJ whole genome shotgun (WGS) entry which is preliminary data.</text>
</comment>
<organism evidence="6 7">
    <name type="scientific">Caballeronia glathei</name>
    <dbReference type="NCBI Taxonomy" id="60547"/>
    <lineage>
        <taxon>Bacteria</taxon>
        <taxon>Pseudomonadati</taxon>
        <taxon>Pseudomonadota</taxon>
        <taxon>Betaproteobacteria</taxon>
        <taxon>Burkholderiales</taxon>
        <taxon>Burkholderiaceae</taxon>
        <taxon>Caballeronia</taxon>
    </lineage>
</organism>
<comment type="similarity">
    <text evidence="1">Belongs to the LysR transcriptional regulatory family.</text>
</comment>
<dbReference type="Gene3D" id="1.10.10.10">
    <property type="entry name" value="Winged helix-like DNA-binding domain superfamily/Winged helix DNA-binding domain"/>
    <property type="match status" value="1"/>
</dbReference>
<evidence type="ECO:0000313" key="7">
    <source>
        <dbReference type="Proteomes" id="UP000027466"/>
    </source>
</evidence>
<dbReference type="InterPro" id="IPR005119">
    <property type="entry name" value="LysR_subst-bd"/>
</dbReference>
<keyword evidence="7" id="KW-1185">Reference proteome</keyword>